<dbReference type="PROSITE" id="PS51257">
    <property type="entry name" value="PROKAR_LIPOPROTEIN"/>
    <property type="match status" value="1"/>
</dbReference>
<evidence type="ECO:0000256" key="1">
    <source>
        <dbReference type="SAM" id="MobiDB-lite"/>
    </source>
</evidence>
<feature type="region of interest" description="Disordered" evidence="1">
    <location>
        <begin position="35"/>
        <end position="68"/>
    </location>
</feature>
<gene>
    <name evidence="4" type="ORF">FYK55_20560</name>
</gene>
<protein>
    <submittedName>
        <fullName evidence="4">DUF11 domain-containing protein</fullName>
    </submittedName>
</protein>
<dbReference type="Pfam" id="PF01345">
    <property type="entry name" value="DUF11"/>
    <property type="match status" value="1"/>
</dbReference>
<sequence>MDKSSLMFKRFALAIGASGVLVVAGCQSATPWARPTAVSPAAQPASTSPSPNAATRTHAGITDPAPTQRQAMTVDVPVTQPSVTTASGQTSVAVRTAFDSNSAPPSDTVQQVRFTDRGLLSCGAGCGGCRACQSGANACQPSVGTVPLPERQMLDPQEFICNGGDVPPEARVLRDDQLAGVEPQDAVVQYTTQAGDIHVQPSSRVCLYSPRFGSVRQVSSAVAGEKAIGLSGASQPVGPTGINLNLPSLAVNDIDELGRADVAMRVDAMRDRNRGVPVDGIVQLEVAEDVLQILATLDFTALNRLDESQIAILEQGAVAAQVWTIRDAVEVMIESLQPPVLIRDTKVEALVKYDFPDAGRLEVIKVADKSHAQLGEEVTFAIHVRNVGDSEVTSVELADSLIPRLEYVEGSQSCDRDAEFSTTINQAGSLWLNWKLTEPLPVGETALIEFKCRVR</sequence>
<dbReference type="AlphaFoldDB" id="A0A5M6D190"/>
<evidence type="ECO:0000256" key="2">
    <source>
        <dbReference type="SAM" id="SignalP"/>
    </source>
</evidence>
<dbReference type="NCBIfam" id="TIGR01451">
    <property type="entry name" value="B_ant_repeat"/>
    <property type="match status" value="1"/>
</dbReference>
<feature type="domain" description="DUF11" evidence="3">
    <location>
        <begin position="361"/>
        <end position="454"/>
    </location>
</feature>
<evidence type="ECO:0000259" key="3">
    <source>
        <dbReference type="Pfam" id="PF01345"/>
    </source>
</evidence>
<comment type="caution">
    <text evidence="4">The sequence shown here is derived from an EMBL/GenBank/DDBJ whole genome shotgun (WGS) entry which is preliminary data.</text>
</comment>
<feature type="chain" id="PRO_5024407462" evidence="2">
    <location>
        <begin position="30"/>
        <end position="455"/>
    </location>
</feature>
<feature type="compositionally biased region" description="Low complexity" evidence="1">
    <location>
        <begin position="35"/>
        <end position="57"/>
    </location>
</feature>
<accession>A0A5M6D190</accession>
<proteinExistence type="predicted"/>
<name>A0A5M6D190_9BACT</name>
<feature type="signal peptide" evidence="2">
    <location>
        <begin position="1"/>
        <end position="29"/>
    </location>
</feature>
<dbReference type="InterPro" id="IPR001434">
    <property type="entry name" value="OmcB-like_DUF11"/>
</dbReference>
<dbReference type="Proteomes" id="UP000324479">
    <property type="component" value="Unassembled WGS sequence"/>
</dbReference>
<organism evidence="4 5">
    <name type="scientific">Roseiconus nitratireducens</name>
    <dbReference type="NCBI Taxonomy" id="2605748"/>
    <lineage>
        <taxon>Bacteria</taxon>
        <taxon>Pseudomonadati</taxon>
        <taxon>Planctomycetota</taxon>
        <taxon>Planctomycetia</taxon>
        <taxon>Pirellulales</taxon>
        <taxon>Pirellulaceae</taxon>
        <taxon>Roseiconus</taxon>
    </lineage>
</organism>
<keyword evidence="5" id="KW-1185">Reference proteome</keyword>
<dbReference type="EMBL" id="VWOX01000013">
    <property type="protein sequence ID" value="KAA5540410.1"/>
    <property type="molecule type" value="Genomic_DNA"/>
</dbReference>
<reference evidence="4 5" key="1">
    <citation type="submission" date="2019-08" db="EMBL/GenBank/DDBJ databases">
        <authorList>
            <person name="Dhanesh K."/>
            <person name="Kumar G."/>
            <person name="Sasikala C."/>
            <person name="Venkata Ramana C."/>
        </authorList>
    </citation>
    <scope>NUCLEOTIDE SEQUENCE [LARGE SCALE GENOMIC DNA]</scope>
    <source>
        <strain evidence="4 5">JC645</strain>
    </source>
</reference>
<evidence type="ECO:0000313" key="4">
    <source>
        <dbReference type="EMBL" id="KAA5540410.1"/>
    </source>
</evidence>
<dbReference type="InterPro" id="IPR047589">
    <property type="entry name" value="DUF11_rpt"/>
</dbReference>
<keyword evidence="2" id="KW-0732">Signal</keyword>
<dbReference type="RefSeq" id="WP_150078357.1">
    <property type="nucleotide sequence ID" value="NZ_VWOX01000013.1"/>
</dbReference>
<evidence type="ECO:0000313" key="5">
    <source>
        <dbReference type="Proteomes" id="UP000324479"/>
    </source>
</evidence>